<keyword evidence="12" id="KW-1185">Reference proteome</keyword>
<proteinExistence type="predicted"/>
<dbReference type="InterPro" id="IPR013087">
    <property type="entry name" value="Znf_C2H2_type"/>
</dbReference>
<evidence type="ECO:0000256" key="8">
    <source>
        <dbReference type="PROSITE-ProRule" id="PRU00042"/>
    </source>
</evidence>
<dbReference type="InterPro" id="IPR050331">
    <property type="entry name" value="Zinc_finger"/>
</dbReference>
<dbReference type="PANTHER" id="PTHR16515:SF66">
    <property type="entry name" value="C2H2-TYPE DOMAIN-CONTAINING PROTEIN"/>
    <property type="match status" value="1"/>
</dbReference>
<evidence type="ECO:0000313" key="12">
    <source>
        <dbReference type="Proteomes" id="UP001161438"/>
    </source>
</evidence>
<evidence type="ECO:0000256" key="9">
    <source>
        <dbReference type="SAM" id="MobiDB-lite"/>
    </source>
</evidence>
<keyword evidence="3" id="KW-0677">Repeat</keyword>
<dbReference type="FunFam" id="3.30.160.60:FF:000110">
    <property type="entry name" value="Zinc finger protein-like"/>
    <property type="match status" value="1"/>
</dbReference>
<organism evidence="11 12">
    <name type="scientific">Saccharomyces mikatae IFO 1815</name>
    <dbReference type="NCBI Taxonomy" id="226126"/>
    <lineage>
        <taxon>Eukaryota</taxon>
        <taxon>Fungi</taxon>
        <taxon>Dikarya</taxon>
        <taxon>Ascomycota</taxon>
        <taxon>Saccharomycotina</taxon>
        <taxon>Saccharomycetes</taxon>
        <taxon>Saccharomycetales</taxon>
        <taxon>Saccharomycetaceae</taxon>
        <taxon>Saccharomyces</taxon>
    </lineage>
</organism>
<feature type="region of interest" description="Disordered" evidence="9">
    <location>
        <begin position="34"/>
        <end position="81"/>
    </location>
</feature>
<gene>
    <name evidence="11" type="primary">SMKI11G1480</name>
    <name evidence="11" type="ORF">SMKI_11G1480</name>
</gene>
<dbReference type="Pfam" id="PF00096">
    <property type="entry name" value="zf-C2H2"/>
    <property type="match status" value="2"/>
</dbReference>
<dbReference type="EMBL" id="OX365767">
    <property type="protein sequence ID" value="CAI4034699.1"/>
    <property type="molecule type" value="Genomic_DNA"/>
</dbReference>
<dbReference type="GO" id="GO:0008270">
    <property type="term" value="F:zinc ion binding"/>
    <property type="evidence" value="ECO:0007669"/>
    <property type="project" value="UniProtKB-KW"/>
</dbReference>
<keyword evidence="6" id="KW-0238">DNA-binding</keyword>
<dbReference type="GO" id="GO:0010468">
    <property type="term" value="P:regulation of gene expression"/>
    <property type="evidence" value="ECO:0007669"/>
    <property type="project" value="TreeGrafter"/>
</dbReference>
<evidence type="ECO:0000256" key="6">
    <source>
        <dbReference type="ARBA" id="ARBA00023125"/>
    </source>
</evidence>
<dbReference type="Gene3D" id="3.30.160.60">
    <property type="entry name" value="Classic Zinc Finger"/>
    <property type="match status" value="2"/>
</dbReference>
<evidence type="ECO:0000256" key="2">
    <source>
        <dbReference type="ARBA" id="ARBA00022723"/>
    </source>
</evidence>
<reference evidence="11" key="1">
    <citation type="submission" date="2022-10" db="EMBL/GenBank/DDBJ databases">
        <authorList>
            <person name="Byrne P K."/>
        </authorList>
    </citation>
    <scope>NUCLEOTIDE SEQUENCE</scope>
    <source>
        <strain evidence="11">IFO1815</strain>
    </source>
</reference>
<evidence type="ECO:0000313" key="11">
    <source>
        <dbReference type="EMBL" id="CAI4034699.1"/>
    </source>
</evidence>
<dbReference type="FunFam" id="3.30.160.60:FF:000204">
    <property type="entry name" value="Zinc finger protein 331"/>
    <property type="match status" value="1"/>
</dbReference>
<dbReference type="GO" id="GO:0005634">
    <property type="term" value="C:nucleus"/>
    <property type="evidence" value="ECO:0007669"/>
    <property type="project" value="UniProtKB-SubCell"/>
</dbReference>
<keyword evidence="5" id="KW-0862">Zinc</keyword>
<evidence type="ECO:0000256" key="5">
    <source>
        <dbReference type="ARBA" id="ARBA00022833"/>
    </source>
</evidence>
<dbReference type="GO" id="GO:0003677">
    <property type="term" value="F:DNA binding"/>
    <property type="evidence" value="ECO:0007669"/>
    <property type="project" value="UniProtKB-KW"/>
</dbReference>
<dbReference type="InterPro" id="IPR036236">
    <property type="entry name" value="Znf_C2H2_sf"/>
</dbReference>
<dbReference type="Proteomes" id="UP001161438">
    <property type="component" value="Chromosome 11"/>
</dbReference>
<dbReference type="PROSITE" id="PS50157">
    <property type="entry name" value="ZINC_FINGER_C2H2_2"/>
    <property type="match status" value="2"/>
</dbReference>
<dbReference type="RefSeq" id="XP_056077819.1">
    <property type="nucleotide sequence ID" value="XM_056223841.1"/>
</dbReference>
<feature type="compositionally biased region" description="Low complexity" evidence="9">
    <location>
        <begin position="37"/>
        <end position="60"/>
    </location>
</feature>
<feature type="domain" description="C2H2-type" evidence="10">
    <location>
        <begin position="613"/>
        <end position="640"/>
    </location>
</feature>
<dbReference type="GeneID" id="80919532"/>
<feature type="region of interest" description="Disordered" evidence="9">
    <location>
        <begin position="356"/>
        <end position="382"/>
    </location>
</feature>
<dbReference type="AlphaFoldDB" id="A0AA35IRQ8"/>
<feature type="compositionally biased region" description="Low complexity" evidence="9">
    <location>
        <begin position="513"/>
        <end position="538"/>
    </location>
</feature>
<protein>
    <recommendedName>
        <fullName evidence="10">C2H2-type domain-containing protein</fullName>
    </recommendedName>
</protein>
<feature type="compositionally biased region" description="Low complexity" evidence="9">
    <location>
        <begin position="293"/>
        <end position="302"/>
    </location>
</feature>
<evidence type="ECO:0000256" key="4">
    <source>
        <dbReference type="ARBA" id="ARBA00022771"/>
    </source>
</evidence>
<dbReference type="SMART" id="SM00355">
    <property type="entry name" value="ZnF_C2H2"/>
    <property type="match status" value="2"/>
</dbReference>
<feature type="region of interest" description="Disordered" evidence="9">
    <location>
        <begin position="293"/>
        <end position="326"/>
    </location>
</feature>
<name>A0AA35IRQ8_SACMI</name>
<dbReference type="SUPFAM" id="SSF57667">
    <property type="entry name" value="beta-beta-alpha zinc fingers"/>
    <property type="match status" value="1"/>
</dbReference>
<evidence type="ECO:0000256" key="1">
    <source>
        <dbReference type="ARBA" id="ARBA00004123"/>
    </source>
</evidence>
<sequence>MLAFGANNRFVRHTNNKIQEDSSMMNGSNELMDPVLTTTNVSGTSSSPSNDNSVNNSISSPEYTFGQFSMDSPHRTDVTNTPILTATSNTTANNSLMNLKDTASLATNWKWKNLNNMQFLNEIEKENTNSNGKNGEDLVYSSVATPQTLKEELKNLEQLEKVFSPINSLNDSQFNENMELSPHQHATSPKTNLFEAEPSIYSNLFLDAKLPNNTNSSTGLNDDYYNLDDTNNDNTNSMQSILEDFVSSEETLKFMPDAGRDVRRYSEVVTSSLPSMTDSRNSISHSIEFWNSNHKSSSNGKSTQQIIPEDATTTERRGSTISPTTTINNSYPSFKLLDHDVSQALSGYSMDFSKDSSITKPRSAASSLNRISHSSATTRQQRASLPLIHDIESFSNDSVMTNPLSDSTSFFSEENEDNALSALNYNSLDAAAMSTYDNNVDPFNILKCSPDQDQKFIKPSMMLSDNASAAAKLATSGVDNITPTPAFQRKSYDISMNPSFKPLPTNQVHHATQQQQQQQQQQQPQQQQPPKQTSISPSIRRRKSSSITLSPTISHNGGKVPVQPRKRKSITAIDPNNYDKNKPFKCKDCEKAFRRSEHLKRHIRSVHSTERPFACMFCEKKFSRSDNLSQHLKTHKKHGDF</sequence>
<accession>A0AA35IRQ8</accession>
<feature type="compositionally biased region" description="Polar residues" evidence="9">
    <location>
        <begin position="494"/>
        <end position="512"/>
    </location>
</feature>
<feature type="region of interest" description="Disordered" evidence="9">
    <location>
        <begin position="494"/>
        <end position="576"/>
    </location>
</feature>
<evidence type="ECO:0000259" key="10">
    <source>
        <dbReference type="PROSITE" id="PS50157"/>
    </source>
</evidence>
<evidence type="ECO:0000256" key="7">
    <source>
        <dbReference type="ARBA" id="ARBA00023242"/>
    </source>
</evidence>
<comment type="subcellular location">
    <subcellularLocation>
        <location evidence="1">Nucleus</location>
    </subcellularLocation>
</comment>
<keyword evidence="2" id="KW-0479">Metal-binding</keyword>
<evidence type="ECO:0000256" key="3">
    <source>
        <dbReference type="ARBA" id="ARBA00022737"/>
    </source>
</evidence>
<feature type="domain" description="C2H2-type" evidence="10">
    <location>
        <begin position="584"/>
        <end position="612"/>
    </location>
</feature>
<keyword evidence="4 8" id="KW-0863">Zinc-finger</keyword>
<keyword evidence="7" id="KW-0539">Nucleus</keyword>
<dbReference type="PANTHER" id="PTHR16515">
    <property type="entry name" value="PR DOMAIN ZINC FINGER PROTEIN"/>
    <property type="match status" value="1"/>
</dbReference>
<dbReference type="PROSITE" id="PS00028">
    <property type="entry name" value="ZINC_FINGER_C2H2_1"/>
    <property type="match status" value="2"/>
</dbReference>